<feature type="compositionally biased region" description="Low complexity" evidence="1">
    <location>
        <begin position="57"/>
        <end position="71"/>
    </location>
</feature>
<dbReference type="GO" id="GO:0004721">
    <property type="term" value="F:phosphoprotein phosphatase activity"/>
    <property type="evidence" value="ECO:0007669"/>
    <property type="project" value="TreeGrafter"/>
</dbReference>
<dbReference type="Proteomes" id="UP000478008">
    <property type="component" value="Unassembled WGS sequence"/>
</dbReference>
<organism evidence="4 5">
    <name type="scientific">Dekkera bruxellensis</name>
    <name type="common">Brettanomyces custersii</name>
    <dbReference type="NCBI Taxonomy" id="5007"/>
    <lineage>
        <taxon>Eukaryota</taxon>
        <taxon>Fungi</taxon>
        <taxon>Dikarya</taxon>
        <taxon>Ascomycota</taxon>
        <taxon>Saccharomycotina</taxon>
        <taxon>Pichiomycetes</taxon>
        <taxon>Pichiales</taxon>
        <taxon>Pichiaceae</taxon>
        <taxon>Brettanomyces</taxon>
    </lineage>
</organism>
<dbReference type="Pfam" id="PF03907">
    <property type="entry name" value="Spo7"/>
    <property type="match status" value="1"/>
</dbReference>
<gene>
    <name evidence="4" type="ORF">DEBR0S4_02498G</name>
    <name evidence="3" type="ORF">HII12_004276</name>
</gene>
<dbReference type="PANTHER" id="PTHR28249:SF1">
    <property type="entry name" value="SPORULATION-SPECIFIC PROTEIN SPO7"/>
    <property type="match status" value="1"/>
</dbReference>
<dbReference type="AlphaFoldDB" id="A0A7D9CZ65"/>
<feature type="compositionally biased region" description="Polar residues" evidence="1">
    <location>
        <begin position="156"/>
        <end position="165"/>
    </location>
</feature>
<evidence type="ECO:0000313" key="4">
    <source>
        <dbReference type="EMBL" id="VUG18793.1"/>
    </source>
</evidence>
<name>A0A7D9CZ65_DEKBR</name>
<reference evidence="3 6" key="2">
    <citation type="journal article" date="2020" name="Appl. Microbiol. Biotechnol.">
        <title>Targeted gene deletion in Brettanomyces bruxellensis with an expression-free CRISPR-Cas9 system.</title>
        <authorList>
            <person name="Varela C."/>
            <person name="Bartel C."/>
            <person name="Onetto C."/>
            <person name="Borneman A."/>
        </authorList>
    </citation>
    <scope>NUCLEOTIDE SEQUENCE [LARGE SCALE GENOMIC DNA]</scope>
    <source>
        <strain evidence="3 6">AWRI1613</strain>
    </source>
</reference>
<accession>A0A7D9CZ65</accession>
<dbReference type="GO" id="GO:0071595">
    <property type="term" value="C:Nem1-Spo7 phosphatase complex"/>
    <property type="evidence" value="ECO:0007669"/>
    <property type="project" value="TreeGrafter"/>
</dbReference>
<feature type="compositionally biased region" description="Polar residues" evidence="1">
    <location>
        <begin position="72"/>
        <end position="82"/>
    </location>
</feature>
<sequence length="418" mass="47481">MAQSSTPPCSPRVSARSPPSSPSLLPKIKENEDDFAVSSDSDAWSLNTGRSSQLYRSGSSVRDSFSSSGTSLYNSGRQTKSGSVGKVMEEDPSSENIVKREVADSSSGTSGSTSPLMPRSRSRKLDDSIELLPVSSDSYFSRHRGMLESGDETPDLTPSNGSPSAQRLHKRNRRRSGHHSRSRSRSRTREEVEISPSAQIFKNLLILEESLRQQNAQQSRIKTKYTVFLLCMLIVLSLTAYVCAFGGQAGHSGSKIEYWRIFCQVVCSIDSLTLVLYYISGEYNRTIAQPRRFLTYTNKGIRRLNIRLVKVHVKTTDRFLDLIKVCLTFPTILIKWQCRQLLRVIPRWQSLIKLNNWLVEFEAKLQTSSARGGVESVKIVLNPRVFSTGTREQWELYRNEFWNKETIRRRRLLQLKQQ</sequence>
<feature type="compositionally biased region" description="Basic residues" evidence="1">
    <location>
        <begin position="167"/>
        <end position="186"/>
    </location>
</feature>
<evidence type="ECO:0000313" key="3">
    <source>
        <dbReference type="EMBL" id="KAF6007864.1"/>
    </source>
</evidence>
<dbReference type="PANTHER" id="PTHR28249">
    <property type="entry name" value="SPORULATION-SPECIFIC PROTEIN SPO7"/>
    <property type="match status" value="1"/>
</dbReference>
<protein>
    <submittedName>
        <fullName evidence="4">DEBR0S4_02498g1_1</fullName>
    </submittedName>
</protein>
<feature type="compositionally biased region" description="Low complexity" evidence="1">
    <location>
        <begin position="11"/>
        <end position="26"/>
    </location>
</feature>
<evidence type="ECO:0000256" key="1">
    <source>
        <dbReference type="SAM" id="MobiDB-lite"/>
    </source>
</evidence>
<keyword evidence="2" id="KW-0472">Membrane</keyword>
<feature type="transmembrane region" description="Helical" evidence="2">
    <location>
        <begin position="225"/>
        <end position="246"/>
    </location>
</feature>
<dbReference type="Proteomes" id="UP000568158">
    <property type="component" value="Unassembled WGS sequence"/>
</dbReference>
<proteinExistence type="predicted"/>
<feature type="transmembrane region" description="Helical" evidence="2">
    <location>
        <begin position="258"/>
        <end position="279"/>
    </location>
</feature>
<evidence type="ECO:0000256" key="2">
    <source>
        <dbReference type="SAM" id="Phobius"/>
    </source>
</evidence>
<keyword evidence="5" id="KW-1185">Reference proteome</keyword>
<feature type="region of interest" description="Disordered" evidence="1">
    <location>
        <begin position="1"/>
        <end position="128"/>
    </location>
</feature>
<feature type="compositionally biased region" description="Low complexity" evidence="1">
    <location>
        <begin position="105"/>
        <end position="114"/>
    </location>
</feature>
<dbReference type="InterPro" id="IPR005605">
    <property type="entry name" value="Spo7"/>
</dbReference>
<keyword evidence="2" id="KW-0812">Transmembrane</keyword>
<dbReference type="EMBL" id="CABFWN010000004">
    <property type="protein sequence ID" value="VUG18793.1"/>
    <property type="molecule type" value="Genomic_DNA"/>
</dbReference>
<dbReference type="GO" id="GO:0006998">
    <property type="term" value="P:nuclear envelope organization"/>
    <property type="evidence" value="ECO:0007669"/>
    <property type="project" value="TreeGrafter"/>
</dbReference>
<dbReference type="EMBL" id="JABCYN010000040">
    <property type="protein sequence ID" value="KAF6007864.1"/>
    <property type="molecule type" value="Genomic_DNA"/>
</dbReference>
<dbReference type="GO" id="GO:0019888">
    <property type="term" value="F:protein phosphatase regulator activity"/>
    <property type="evidence" value="ECO:0007669"/>
    <property type="project" value="InterPro"/>
</dbReference>
<evidence type="ECO:0000313" key="5">
    <source>
        <dbReference type="Proteomes" id="UP000478008"/>
    </source>
</evidence>
<feature type="region of interest" description="Disordered" evidence="1">
    <location>
        <begin position="144"/>
        <end position="194"/>
    </location>
</feature>
<evidence type="ECO:0000313" key="6">
    <source>
        <dbReference type="Proteomes" id="UP000568158"/>
    </source>
</evidence>
<keyword evidence="2" id="KW-1133">Transmembrane helix</keyword>
<feature type="compositionally biased region" description="Polar residues" evidence="1">
    <location>
        <begin position="38"/>
        <end position="56"/>
    </location>
</feature>
<reference evidence="4 5" key="1">
    <citation type="submission" date="2019-07" db="EMBL/GenBank/DDBJ databases">
        <authorList>
            <person name="Friedrich A."/>
            <person name="Schacherer J."/>
        </authorList>
    </citation>
    <scope>NUCLEOTIDE SEQUENCE [LARGE SCALE GENOMIC DNA]</scope>
</reference>